<dbReference type="KEGG" id="vg:15010425"/>
<dbReference type="EMBL" id="HQ634174">
    <property type="protein sequence ID" value="AGH26257.1"/>
    <property type="molecule type" value="Genomic_DNA"/>
</dbReference>
<evidence type="ECO:0000313" key="1">
    <source>
        <dbReference type="EMBL" id="AGH26257.1"/>
    </source>
</evidence>
<proteinExistence type="predicted"/>
<organism evidence="1 2">
    <name type="scientific">Prochlorococcus phage MED4-213</name>
    <dbReference type="NCBI Taxonomy" id="889956"/>
    <lineage>
        <taxon>Viruses</taxon>
        <taxon>Duplodnaviria</taxon>
        <taxon>Heunggongvirae</taxon>
        <taxon>Uroviricota</taxon>
        <taxon>Caudoviricetes</taxon>
        <taxon>Eurybiavirus</taxon>
        <taxon>Eurybiavirus MED4213</taxon>
    </lineage>
</organism>
<sequence>MIETYQRIIDDLSIVNLRNEVKQFYPLRPNGFTTNKWIGIHDEPENTVEKYIQDSYDFYLASQCKYEYRNGLNSGVVGFEWWIEYISTYNEGIPFCSSHDEKVRENEDGRMSYPLYSTMTDLTMDLNPTIIFNTRNGQHINELLEFPPSEVYFSLQEEGKFVTYDPSYIRGVYSGSKDERITLCYDVWDYKPKGLDRVGIVSKPFDCRFYKVVGSPPVTWLGQTNELTTDMYQKRCTFKFPTKYNEGETWKVIQ</sequence>
<evidence type="ECO:0000313" key="2">
    <source>
        <dbReference type="Proteomes" id="UP000012039"/>
    </source>
</evidence>
<accession>M4QH89</accession>
<reference evidence="1 2" key="1">
    <citation type="submission" date="2010-11" db="EMBL/GenBank/DDBJ databases">
        <title>The Genome Sequence of Cyanophage MED4-213.</title>
        <authorList>
            <consortium name="The Broad Institute Genome Sequencing Platform"/>
            <person name="Henn M.R."/>
            <person name="Sullivan M.S."/>
            <person name="Osburne M.S."/>
            <person name="Levin J."/>
            <person name="Malboeuf C."/>
            <person name="Casali M."/>
            <person name="Russ C."/>
            <person name="Lennon N."/>
            <person name="Chapman S.B."/>
            <person name="Erlich R."/>
            <person name="Young S.K."/>
            <person name="Yandava C."/>
            <person name="Zeng Q."/>
            <person name="Alvarado L."/>
            <person name="Anderson S."/>
            <person name="Berlin A."/>
            <person name="Chen Z."/>
            <person name="Freedman E."/>
            <person name="Gellesch M."/>
            <person name="Goldberg J."/>
            <person name="Green L."/>
            <person name="Griggs A."/>
            <person name="Gujja S."/>
            <person name="Heilman E.R."/>
            <person name="Heiman D."/>
            <person name="Hollinger A."/>
            <person name="Howarth C."/>
            <person name="Larson L."/>
            <person name="Mehta T."/>
            <person name="Pearson M."/>
            <person name="Roberts A."/>
            <person name="Ryan E."/>
            <person name="Saif S."/>
            <person name="Shea T."/>
            <person name="Shenoy N."/>
            <person name="Sisk P."/>
            <person name="Stolte C."/>
            <person name="Sykes S."/>
            <person name="White J."/>
            <person name="Yu Q."/>
            <person name="Coleman M.L."/>
            <person name="Huang K.H."/>
            <person name="Weigele P.R."/>
            <person name="DeFrancesco A.S."/>
            <person name="Kern S.E."/>
            <person name="Thompson L.R."/>
            <person name="Fu R."/>
            <person name="Hombeck B."/>
            <person name="Chisholm S.W."/>
            <person name="Haas B."/>
            <person name="Nusbaum C."/>
            <person name="Birren B."/>
        </authorList>
    </citation>
    <scope>NUCLEOTIDE SEQUENCE [LARGE SCALE GENOMIC DNA]</scope>
    <source>
        <strain evidence="1">MED4-213</strain>
    </source>
</reference>
<protein>
    <submittedName>
        <fullName evidence="1">Uncharacterized protein</fullName>
    </submittedName>
</protein>
<dbReference type="Proteomes" id="UP000012039">
    <property type="component" value="Segment"/>
</dbReference>
<gene>
    <name evidence="1" type="ORF">CPMG_00156</name>
</gene>
<dbReference type="RefSeq" id="YP_007673902.1">
    <property type="nucleotide sequence ID" value="NC_020845.1"/>
</dbReference>
<name>M4QH89_9CAUD</name>
<dbReference type="GeneID" id="15010425"/>
<keyword evidence="2" id="KW-1185">Reference proteome</keyword>